<dbReference type="InterPro" id="IPR005546">
    <property type="entry name" value="Autotransporte_beta"/>
</dbReference>
<organism evidence="3 4">
    <name type="scientific">Fulvimarina pelagi HTCC2506</name>
    <dbReference type="NCBI Taxonomy" id="314231"/>
    <lineage>
        <taxon>Bacteria</taxon>
        <taxon>Pseudomonadati</taxon>
        <taxon>Pseudomonadota</taxon>
        <taxon>Alphaproteobacteria</taxon>
        <taxon>Hyphomicrobiales</taxon>
        <taxon>Aurantimonadaceae</taxon>
        <taxon>Fulvimarina</taxon>
    </lineage>
</organism>
<evidence type="ECO:0000259" key="2">
    <source>
        <dbReference type="PROSITE" id="PS51208"/>
    </source>
</evidence>
<dbReference type="AlphaFoldDB" id="Q0G433"/>
<sequence length="831" mass="85861">MSPRVTLSTLTATLLGGTVLSMLWTPQALANCSNFNPADGETVICDTAPPNPTNAGIDGGNDVTVIVRDGAVVNRSVDTIFLQDNATIFVRPGGTISTTGAEAIDVNFGNVTVGGLVEDTAASSGSNAVEFDGSGDVSSSVLVQSGGIIRANGGQAVTVFSRGGGTVTVAPGGQITSASNHAIYFFEGGGEVINAGTISGNFTGGMSPDPVAIEFDNAFGPTPTPSRLELQPGSAINGEVIARSTDEDTLAFGGNSGVFNFDISSVDGNNTNDGEQYLLFENFEKVGAATTNLTGTNTEITDFAVNGGLLNVNGSMPNTAFAVNGGVLGGDGTVGSFVANSGGTIAPGNSIGTLNVAGNATFQSGSVYEVEIAADGTGDQVRADTATINGGTVDVVTLDPYTAYTDGQRYTIVSTANGRTGTFDSLQDDSAFLDYNLLYTSNDVILELIRALQFPDVARTFNQRQTANALMQLDQTPGSASNGLYNALLLLDAPTARDAFDQLSGEPHASMKTALIQDSRFVRDAAQDRINGAFGMNGGGDMVQPLGFGPGVPVIAGSGGADVEAWTRFYGAWSDVDGDGNAAAADTDTSGFFVGVDGMVSDTVKLGVLGGYSSTDLDVDARNANGSTDSWHLGLYAGTELYGLIVKGGAAYAWHEIDMVRSVSFPGFSDTLVSEYDAGTGQVFGEVSYDFALSTATISPFAGLAYVHHRTDRFTETGGAAALTASGIDLDTWFSEIGVRGSMLIGTDLSLRGEAGWRHAFEDTTTLEAFRFATSPAYLVKGVAIDEDVGFIEVGADYRLNEWATVGAAYEGQYGSDTTSNSARADLTFRF</sequence>
<dbReference type="PROSITE" id="PS51208">
    <property type="entry name" value="AUTOTRANSPORTER"/>
    <property type="match status" value="1"/>
</dbReference>
<dbReference type="SMART" id="SM00869">
    <property type="entry name" value="Autotransporter"/>
    <property type="match status" value="1"/>
</dbReference>
<name>Q0G433_9HYPH</name>
<accession>Q0G433</accession>
<dbReference type="eggNOG" id="COG4625">
    <property type="taxonomic scope" value="Bacteria"/>
</dbReference>
<feature type="chain" id="PRO_5004172661" evidence="1">
    <location>
        <begin position="31"/>
        <end position="831"/>
    </location>
</feature>
<dbReference type="InterPro" id="IPR006315">
    <property type="entry name" value="OM_autotransptr_brl_dom"/>
</dbReference>
<keyword evidence="4" id="KW-1185">Reference proteome</keyword>
<dbReference type="Proteomes" id="UP000004310">
    <property type="component" value="Unassembled WGS sequence"/>
</dbReference>
<dbReference type="GO" id="GO:0019867">
    <property type="term" value="C:outer membrane"/>
    <property type="evidence" value="ECO:0007669"/>
    <property type="project" value="InterPro"/>
</dbReference>
<dbReference type="RefSeq" id="WP_007068023.1">
    <property type="nucleotide sequence ID" value="NZ_DS022272.1"/>
</dbReference>
<comment type="caution">
    <text evidence="3">The sequence shown here is derived from an EMBL/GenBank/DDBJ whole genome shotgun (WGS) entry which is preliminary data.</text>
</comment>
<dbReference type="InterPro" id="IPR011050">
    <property type="entry name" value="Pectin_lyase_fold/virulence"/>
</dbReference>
<feature type="signal peptide" evidence="1">
    <location>
        <begin position="1"/>
        <end position="30"/>
    </location>
</feature>
<dbReference type="NCBIfam" id="TIGR01414">
    <property type="entry name" value="autotrans_barl"/>
    <property type="match status" value="1"/>
</dbReference>
<proteinExistence type="predicted"/>
<keyword evidence="1" id="KW-0732">Signal</keyword>
<evidence type="ECO:0000313" key="3">
    <source>
        <dbReference type="EMBL" id="EAU41648.1"/>
    </source>
</evidence>
<gene>
    <name evidence="3" type="ORF">FP2506_14484</name>
</gene>
<dbReference type="SUPFAM" id="SSF103515">
    <property type="entry name" value="Autotransporter"/>
    <property type="match status" value="1"/>
</dbReference>
<dbReference type="InterPro" id="IPR036709">
    <property type="entry name" value="Autotransporte_beta_dom_sf"/>
</dbReference>
<dbReference type="Pfam" id="PF03797">
    <property type="entry name" value="Autotransporter"/>
    <property type="match status" value="1"/>
</dbReference>
<evidence type="ECO:0000313" key="4">
    <source>
        <dbReference type="Proteomes" id="UP000004310"/>
    </source>
</evidence>
<dbReference type="HOGENOM" id="CLU_005887_4_0_5"/>
<feature type="domain" description="Autotransporter" evidence="2">
    <location>
        <begin position="558"/>
        <end position="831"/>
    </location>
</feature>
<dbReference type="EMBL" id="AATP01000002">
    <property type="protein sequence ID" value="EAU41648.1"/>
    <property type="molecule type" value="Genomic_DNA"/>
</dbReference>
<protein>
    <submittedName>
        <fullName evidence="3">Autotransporter</fullName>
    </submittedName>
</protein>
<reference evidence="3 4" key="1">
    <citation type="journal article" date="2010" name="J. Bacteriol.">
        <title>Genome sequence of Fulvimarina pelagi HTCC2506T, a Mn(II)-oxidizing alphaproteobacterium possessing an aerobic anoxygenic photosynthetic gene cluster and Xanthorhodopsin.</title>
        <authorList>
            <person name="Kang I."/>
            <person name="Oh H.M."/>
            <person name="Lim S.I."/>
            <person name="Ferriera S."/>
            <person name="Giovannoni S.J."/>
            <person name="Cho J.C."/>
        </authorList>
    </citation>
    <scope>NUCLEOTIDE SEQUENCE [LARGE SCALE GENOMIC DNA]</scope>
    <source>
        <strain evidence="3 4">HTCC2506</strain>
    </source>
</reference>
<evidence type="ECO:0000256" key="1">
    <source>
        <dbReference type="SAM" id="SignalP"/>
    </source>
</evidence>
<dbReference type="Gene3D" id="2.40.128.130">
    <property type="entry name" value="Autotransporter beta-domain"/>
    <property type="match status" value="1"/>
</dbReference>
<dbReference type="SUPFAM" id="SSF51126">
    <property type="entry name" value="Pectin lyase-like"/>
    <property type="match status" value="1"/>
</dbReference>